<accession>A0A4Y9Y2I4</accession>
<proteinExistence type="predicted"/>
<organism evidence="1 2">
    <name type="scientific">Dentipellis fragilis</name>
    <dbReference type="NCBI Taxonomy" id="205917"/>
    <lineage>
        <taxon>Eukaryota</taxon>
        <taxon>Fungi</taxon>
        <taxon>Dikarya</taxon>
        <taxon>Basidiomycota</taxon>
        <taxon>Agaricomycotina</taxon>
        <taxon>Agaricomycetes</taxon>
        <taxon>Russulales</taxon>
        <taxon>Hericiaceae</taxon>
        <taxon>Dentipellis</taxon>
    </lineage>
</organism>
<reference evidence="1 2" key="1">
    <citation type="submission" date="2019-02" db="EMBL/GenBank/DDBJ databases">
        <title>Genome sequencing of the rare red list fungi Dentipellis fragilis.</title>
        <authorList>
            <person name="Buettner E."/>
            <person name="Kellner H."/>
        </authorList>
    </citation>
    <scope>NUCLEOTIDE SEQUENCE [LARGE SCALE GENOMIC DNA]</scope>
    <source>
        <strain evidence="1 2">DSM 105465</strain>
    </source>
</reference>
<evidence type="ECO:0000313" key="2">
    <source>
        <dbReference type="Proteomes" id="UP000298327"/>
    </source>
</evidence>
<gene>
    <name evidence="1" type="ORF">EVG20_g8876</name>
</gene>
<protein>
    <submittedName>
        <fullName evidence="1">Uncharacterized protein</fullName>
    </submittedName>
</protein>
<dbReference type="Proteomes" id="UP000298327">
    <property type="component" value="Unassembled WGS sequence"/>
</dbReference>
<feature type="non-terminal residue" evidence="1">
    <location>
        <position position="1"/>
    </location>
</feature>
<name>A0A4Y9Y2I4_9AGAM</name>
<keyword evidence="2" id="KW-1185">Reference proteome</keyword>
<sequence>VVPNILEKNVTPTHPLVVGCFIIVSNRIGKKGGRTYVGEVLDIYQKGSSSRYGSIEFAKTTSVLSSISARAYLPVTLKQGRFFIEDNGESESGSDDESVAASKIAPAFSCHHPGQKAELHTHVKASHLVYNLGMNALSGEDRANMRLTSDAEKRWLALASKKAGGIIRTALTIRIPGGQMVREAP</sequence>
<dbReference type="AlphaFoldDB" id="A0A4Y9Y2I4"/>
<dbReference type="STRING" id="205917.A0A4Y9Y2I4"/>
<dbReference type="EMBL" id="SEOQ01000817">
    <property type="protein sequence ID" value="TFY56565.1"/>
    <property type="molecule type" value="Genomic_DNA"/>
</dbReference>
<evidence type="ECO:0000313" key="1">
    <source>
        <dbReference type="EMBL" id="TFY56565.1"/>
    </source>
</evidence>
<dbReference type="OrthoDB" id="2436145at2759"/>
<comment type="caution">
    <text evidence="1">The sequence shown here is derived from an EMBL/GenBank/DDBJ whole genome shotgun (WGS) entry which is preliminary data.</text>
</comment>